<dbReference type="KEGG" id="ccal:108632727"/>
<accession>A0AAJ7JHS3</accession>
<dbReference type="InterPro" id="IPR055469">
    <property type="entry name" value="DUF7041"/>
</dbReference>
<evidence type="ECO:0000256" key="1">
    <source>
        <dbReference type="SAM" id="Coils"/>
    </source>
</evidence>
<dbReference type="Pfam" id="PF23055">
    <property type="entry name" value="DUF7041"/>
    <property type="match status" value="1"/>
</dbReference>
<organism evidence="3 4">
    <name type="scientific">Ceratina calcarata</name>
    <dbReference type="NCBI Taxonomy" id="156304"/>
    <lineage>
        <taxon>Eukaryota</taxon>
        <taxon>Metazoa</taxon>
        <taxon>Ecdysozoa</taxon>
        <taxon>Arthropoda</taxon>
        <taxon>Hexapoda</taxon>
        <taxon>Insecta</taxon>
        <taxon>Pterygota</taxon>
        <taxon>Neoptera</taxon>
        <taxon>Endopterygota</taxon>
        <taxon>Hymenoptera</taxon>
        <taxon>Apocrita</taxon>
        <taxon>Aculeata</taxon>
        <taxon>Apoidea</taxon>
        <taxon>Anthophila</taxon>
        <taxon>Apidae</taxon>
        <taxon>Ceratina</taxon>
        <taxon>Zadontomerus</taxon>
    </lineage>
</organism>
<gene>
    <name evidence="4" type="primary">LOC108632727</name>
</gene>
<dbReference type="RefSeq" id="XP_017892959.1">
    <property type="nucleotide sequence ID" value="XM_018037470.1"/>
</dbReference>
<dbReference type="PANTHER" id="PTHR33327:SF3">
    <property type="entry name" value="RNA-DIRECTED DNA POLYMERASE"/>
    <property type="match status" value="1"/>
</dbReference>
<feature type="domain" description="DUF7041" evidence="2">
    <location>
        <begin position="45"/>
        <end position="128"/>
    </location>
</feature>
<dbReference type="AlphaFoldDB" id="A0AAJ7JHS3"/>
<evidence type="ECO:0000313" key="3">
    <source>
        <dbReference type="Proteomes" id="UP000694925"/>
    </source>
</evidence>
<reference evidence="4" key="1">
    <citation type="submission" date="2025-08" db="UniProtKB">
        <authorList>
            <consortium name="RefSeq"/>
        </authorList>
    </citation>
    <scope>IDENTIFICATION</scope>
    <source>
        <tissue evidence="4">Whole body</tissue>
    </source>
</reference>
<feature type="non-terminal residue" evidence="4">
    <location>
        <position position="197"/>
    </location>
</feature>
<feature type="coiled-coil region" evidence="1">
    <location>
        <begin position="3"/>
        <end position="37"/>
    </location>
</feature>
<protein>
    <submittedName>
        <fullName evidence="4">Uncharacterized protein LOC108632727</fullName>
    </submittedName>
</protein>
<proteinExistence type="predicted"/>
<dbReference type="GeneID" id="108632727"/>
<keyword evidence="3" id="KW-1185">Reference proteome</keyword>
<sequence length="197" mass="22256">MTEKEVSDAAAELRREIENLRSENEKLRTEASGELRVDSYKFAKIPPFYDQDPELWFWQVEGALHSANIKTQTAKANFICGLLPYVVAVCARDIISKSDIRDKFNRLKERIINAYASSAEARLRQLLKGEVLTDGKPSQILYRLQNLNDNRCDDAVIKSIFLDQLTPQCRVILAAASVTDLQAYAALADQVMETMNA</sequence>
<dbReference type="Proteomes" id="UP000694925">
    <property type="component" value="Unplaced"/>
</dbReference>
<evidence type="ECO:0000259" key="2">
    <source>
        <dbReference type="Pfam" id="PF23055"/>
    </source>
</evidence>
<keyword evidence="1" id="KW-0175">Coiled coil</keyword>
<evidence type="ECO:0000313" key="4">
    <source>
        <dbReference type="RefSeq" id="XP_017892959.1"/>
    </source>
</evidence>
<name>A0AAJ7JHS3_9HYME</name>
<dbReference type="PANTHER" id="PTHR33327">
    <property type="entry name" value="ENDONUCLEASE"/>
    <property type="match status" value="1"/>
</dbReference>